<dbReference type="Gene3D" id="1.10.555.10">
    <property type="entry name" value="Rho GTPase activation protein"/>
    <property type="match status" value="1"/>
</dbReference>
<accession>A0A1I7S373</accession>
<keyword evidence="1" id="KW-0479">Metal-binding</keyword>
<dbReference type="OrthoDB" id="2218807at2759"/>
<sequence length="433" mass="48599">MIDSDRFQLLLKLLFYVMNTSHRKRSIEVTGQEALDIVNQSVSSAKKILLETSYENKAFITELQVNLGEEENGANDFDEKDELKEKKFEKETRRKSKLRRSISVPNLLESLDQKAPASQRRATTTLIPQALNESKDISISNWDSFDGCRAHEFCSTRVKKMISAVECASCNTPIKFGSMSKKCNACKLSFHSDCIQKVGFPCLPKKETPKSLYGKGRLRLGDYCPDDRPMIPHLVGHCVLYLERCEVPEDLYEGFGDEECSSKLLAMFKKSKSIPKLTGFQMNDVAGCLKRFLADIREPLIQLPETQEFVSASTEEDGGSKLLELVQGLPHPHCDTIVYLVKHWKRLGEGSFHGFVEPAALCRRVGPVAMGVGRPTCEVTEEEAAGVFLALMKIPMESWTGLEVESNAQSLSRKSSQQSHELTRFTSSINILN</sequence>
<feature type="domain" description="Rho-GAP" evidence="4">
    <location>
        <begin position="218"/>
        <end position="403"/>
    </location>
</feature>
<dbReference type="PROSITE" id="PS50081">
    <property type="entry name" value="ZF_DAG_PE_2"/>
    <property type="match status" value="1"/>
</dbReference>
<proteinExistence type="predicted"/>
<dbReference type="GO" id="GO:0005096">
    <property type="term" value="F:GTPase activator activity"/>
    <property type="evidence" value="ECO:0007669"/>
    <property type="project" value="TreeGrafter"/>
</dbReference>
<dbReference type="GO" id="GO:0032154">
    <property type="term" value="C:cleavage furrow"/>
    <property type="evidence" value="ECO:0007669"/>
    <property type="project" value="TreeGrafter"/>
</dbReference>
<keyword evidence="2" id="KW-0862">Zinc</keyword>
<reference evidence="5" key="2">
    <citation type="submission" date="2020-09" db="EMBL/GenBank/DDBJ databases">
        <authorList>
            <person name="Kikuchi T."/>
        </authorList>
    </citation>
    <scope>NUCLEOTIDE SEQUENCE</scope>
    <source>
        <strain evidence="5">Ka4C1</strain>
    </source>
</reference>
<evidence type="ECO:0000313" key="7">
    <source>
        <dbReference type="Proteomes" id="UP000659654"/>
    </source>
</evidence>
<dbReference type="PANTHER" id="PTHR46199">
    <property type="entry name" value="RAC GTPASE-ACTIVATING PROTEIN 1"/>
    <property type="match status" value="1"/>
</dbReference>
<dbReference type="SMART" id="SM00324">
    <property type="entry name" value="RhoGAP"/>
    <property type="match status" value="1"/>
</dbReference>
<dbReference type="GO" id="GO:0097149">
    <property type="term" value="C:centralspindlin complex"/>
    <property type="evidence" value="ECO:0007669"/>
    <property type="project" value="TreeGrafter"/>
</dbReference>
<gene>
    <name evidence="5" type="ORF">BXYJ_LOCUS9263</name>
</gene>
<dbReference type="Gene3D" id="3.30.60.20">
    <property type="match status" value="1"/>
</dbReference>
<name>A0A1I7S373_BURXY</name>
<dbReference type="GO" id="GO:0046872">
    <property type="term" value="F:metal ion binding"/>
    <property type="evidence" value="ECO:0007669"/>
    <property type="project" value="UniProtKB-KW"/>
</dbReference>
<evidence type="ECO:0000313" key="6">
    <source>
        <dbReference type="Proteomes" id="UP000095284"/>
    </source>
</evidence>
<evidence type="ECO:0000259" key="3">
    <source>
        <dbReference type="PROSITE" id="PS50081"/>
    </source>
</evidence>
<keyword evidence="7" id="KW-1185">Reference proteome</keyword>
<dbReference type="eggNOG" id="KOG3564">
    <property type="taxonomic scope" value="Eukaryota"/>
</dbReference>
<dbReference type="Proteomes" id="UP000659654">
    <property type="component" value="Unassembled WGS sequence"/>
</dbReference>
<dbReference type="InterPro" id="IPR046349">
    <property type="entry name" value="C1-like_sf"/>
</dbReference>
<dbReference type="PROSITE" id="PS50238">
    <property type="entry name" value="RHOGAP"/>
    <property type="match status" value="1"/>
</dbReference>
<dbReference type="WBParaSite" id="BXY_0745300.1">
    <property type="protein sequence ID" value="BXY_0745300.1"/>
    <property type="gene ID" value="BXY_0745300"/>
</dbReference>
<dbReference type="GO" id="GO:0007266">
    <property type="term" value="P:Rho protein signal transduction"/>
    <property type="evidence" value="ECO:0007669"/>
    <property type="project" value="TreeGrafter"/>
</dbReference>
<dbReference type="GO" id="GO:0051233">
    <property type="term" value="C:spindle midzone"/>
    <property type="evidence" value="ECO:0007669"/>
    <property type="project" value="TreeGrafter"/>
</dbReference>
<dbReference type="InterPro" id="IPR000198">
    <property type="entry name" value="RhoGAP_dom"/>
</dbReference>
<dbReference type="InterPro" id="IPR002219">
    <property type="entry name" value="PKC_DAG/PE"/>
</dbReference>
<dbReference type="Pfam" id="PF00620">
    <property type="entry name" value="RhoGAP"/>
    <property type="match status" value="1"/>
</dbReference>
<dbReference type="EMBL" id="CAJFCV020000004">
    <property type="protein sequence ID" value="CAG9116119.1"/>
    <property type="molecule type" value="Genomic_DNA"/>
</dbReference>
<reference evidence="8" key="1">
    <citation type="submission" date="2016-11" db="UniProtKB">
        <authorList>
            <consortium name="WormBaseParasite"/>
        </authorList>
    </citation>
    <scope>IDENTIFICATION</scope>
</reference>
<evidence type="ECO:0000313" key="5">
    <source>
        <dbReference type="EMBL" id="CAD5226718.1"/>
    </source>
</evidence>
<evidence type="ECO:0000259" key="4">
    <source>
        <dbReference type="PROSITE" id="PS50238"/>
    </source>
</evidence>
<evidence type="ECO:0000256" key="1">
    <source>
        <dbReference type="ARBA" id="ARBA00022723"/>
    </source>
</evidence>
<dbReference type="GO" id="GO:0005634">
    <property type="term" value="C:nucleus"/>
    <property type="evidence" value="ECO:0007669"/>
    <property type="project" value="TreeGrafter"/>
</dbReference>
<dbReference type="Proteomes" id="UP000095284">
    <property type="component" value="Unplaced"/>
</dbReference>
<dbReference type="EMBL" id="CAJFDI010000004">
    <property type="protein sequence ID" value="CAD5226718.1"/>
    <property type="molecule type" value="Genomic_DNA"/>
</dbReference>
<organism evidence="6 8">
    <name type="scientific">Bursaphelenchus xylophilus</name>
    <name type="common">Pinewood nematode worm</name>
    <name type="synonym">Aphelenchoides xylophilus</name>
    <dbReference type="NCBI Taxonomy" id="6326"/>
    <lineage>
        <taxon>Eukaryota</taxon>
        <taxon>Metazoa</taxon>
        <taxon>Ecdysozoa</taxon>
        <taxon>Nematoda</taxon>
        <taxon>Chromadorea</taxon>
        <taxon>Rhabditida</taxon>
        <taxon>Tylenchina</taxon>
        <taxon>Tylenchomorpha</taxon>
        <taxon>Aphelenchoidea</taxon>
        <taxon>Aphelenchoididae</taxon>
        <taxon>Bursaphelenchus</taxon>
    </lineage>
</organism>
<evidence type="ECO:0000313" key="8">
    <source>
        <dbReference type="WBParaSite" id="BXY_0745300.1"/>
    </source>
</evidence>
<feature type="domain" description="Phorbol-ester/DAG-type" evidence="3">
    <location>
        <begin position="150"/>
        <end position="202"/>
    </location>
</feature>
<dbReference type="PANTHER" id="PTHR46199:SF3">
    <property type="entry name" value="RAC GTPASE-ACTIVATING PROTEIN 1"/>
    <property type="match status" value="1"/>
</dbReference>
<dbReference type="InterPro" id="IPR008936">
    <property type="entry name" value="Rho_GTPase_activation_prot"/>
</dbReference>
<protein>
    <submittedName>
        <fullName evidence="5">(pine wood nematode) hypothetical protein</fullName>
    </submittedName>
</protein>
<dbReference type="Proteomes" id="UP000582659">
    <property type="component" value="Unassembled WGS sequence"/>
</dbReference>
<dbReference type="GO" id="GO:0030496">
    <property type="term" value="C:midbody"/>
    <property type="evidence" value="ECO:0007669"/>
    <property type="project" value="TreeGrafter"/>
</dbReference>
<dbReference type="SUPFAM" id="SSF48350">
    <property type="entry name" value="GTPase activation domain, GAP"/>
    <property type="match status" value="1"/>
</dbReference>
<dbReference type="SMR" id="A0A1I7S373"/>
<dbReference type="AlphaFoldDB" id="A0A1I7S373"/>
<dbReference type="GO" id="GO:0051256">
    <property type="term" value="P:mitotic spindle midzone assembly"/>
    <property type="evidence" value="ECO:0007669"/>
    <property type="project" value="TreeGrafter"/>
</dbReference>
<dbReference type="SUPFAM" id="SSF57889">
    <property type="entry name" value="Cysteine-rich domain"/>
    <property type="match status" value="1"/>
</dbReference>
<evidence type="ECO:0000256" key="2">
    <source>
        <dbReference type="ARBA" id="ARBA00022833"/>
    </source>
</evidence>
<dbReference type="GO" id="GO:0000281">
    <property type="term" value="P:mitotic cytokinesis"/>
    <property type="evidence" value="ECO:0007669"/>
    <property type="project" value="TreeGrafter"/>
</dbReference>